<organism evidence="2">
    <name type="scientific">Zea mays</name>
    <name type="common">Maize</name>
    <dbReference type="NCBI Taxonomy" id="4577"/>
    <lineage>
        <taxon>Eukaryota</taxon>
        <taxon>Viridiplantae</taxon>
        <taxon>Streptophyta</taxon>
        <taxon>Embryophyta</taxon>
        <taxon>Tracheophyta</taxon>
        <taxon>Spermatophyta</taxon>
        <taxon>Magnoliopsida</taxon>
        <taxon>Liliopsida</taxon>
        <taxon>Poales</taxon>
        <taxon>Poaceae</taxon>
        <taxon>PACMAD clade</taxon>
        <taxon>Panicoideae</taxon>
        <taxon>Andropogonodae</taxon>
        <taxon>Andropogoneae</taxon>
        <taxon>Tripsacinae</taxon>
        <taxon>Zea</taxon>
    </lineage>
</organism>
<accession>C4JBM6</accession>
<protein>
    <submittedName>
        <fullName evidence="2">Uncharacterized protein</fullName>
    </submittedName>
</protein>
<evidence type="ECO:0000313" key="2">
    <source>
        <dbReference type="EMBL" id="ACR38576.1"/>
    </source>
</evidence>
<dbReference type="EMBL" id="BT088223">
    <property type="protein sequence ID" value="ACR38576.1"/>
    <property type="molecule type" value="mRNA"/>
</dbReference>
<proteinExistence type="evidence at transcript level"/>
<reference evidence="2" key="2">
    <citation type="submission" date="2012-06" db="EMBL/GenBank/DDBJ databases">
        <authorList>
            <person name="Yu Y."/>
            <person name="Currie J."/>
            <person name="Lomeli R."/>
            <person name="Angelova A."/>
            <person name="Collura K."/>
            <person name="Wissotski M."/>
            <person name="Campos D."/>
            <person name="Kudrna D."/>
            <person name="Golser W."/>
            <person name="Ashely E."/>
            <person name="Descour A."/>
            <person name="Fernandes J."/>
            <person name="Soderlund C."/>
            <person name="Walbot V."/>
        </authorList>
    </citation>
    <scope>NUCLEOTIDE SEQUENCE</scope>
    <source>
        <strain evidence="2">B73</strain>
    </source>
</reference>
<evidence type="ECO:0000256" key="1">
    <source>
        <dbReference type="SAM" id="MobiDB-lite"/>
    </source>
</evidence>
<feature type="region of interest" description="Disordered" evidence="1">
    <location>
        <begin position="150"/>
        <end position="185"/>
    </location>
</feature>
<dbReference type="AlphaFoldDB" id="C4JBM6"/>
<name>C4JBM6_MAIZE</name>
<sequence length="185" mass="20871">MGAASAPIFRSVRGPVSGPGSALQVAKWRCCCQAGRQRQRRILFHHARPNETESPAWTGLGTSQVGLWPWIVLSPSGRVSRRLWPWPPSNAMIKGVLAKSLKRWRGVFFSIHLNHCCRLQRADFFFMFQRGKKKTNASVFFRWREEMTSRGGAKELAARERGVADGRTCSRARGGGGRRGPPRRR</sequence>
<reference evidence="2" key="1">
    <citation type="journal article" date="2009" name="PLoS Genet.">
        <title>Sequencing, mapping, and analysis of 27,455 maize full-length cDNAs.</title>
        <authorList>
            <person name="Soderlund C."/>
            <person name="Descour A."/>
            <person name="Kudrna D."/>
            <person name="Bomhoff M."/>
            <person name="Boyd L."/>
            <person name="Currie J."/>
            <person name="Angelova A."/>
            <person name="Collura K."/>
            <person name="Wissotski M."/>
            <person name="Ashley E."/>
            <person name="Morrow D."/>
            <person name="Fernandes J."/>
            <person name="Walbot V."/>
            <person name="Yu Y."/>
        </authorList>
    </citation>
    <scope>NUCLEOTIDE SEQUENCE</scope>
    <source>
        <strain evidence="2">B73</strain>
    </source>
</reference>
<feature type="compositionally biased region" description="Basic and acidic residues" evidence="1">
    <location>
        <begin position="150"/>
        <end position="164"/>
    </location>
</feature>